<dbReference type="Proteomes" id="UP000176992">
    <property type="component" value="Unassembled WGS sequence"/>
</dbReference>
<feature type="binding site" evidence="12">
    <location>
        <position position="70"/>
    </location>
    <ligand>
        <name>S-adenosyl-L-methionine</name>
        <dbReference type="ChEBI" id="CHEBI:59789"/>
    </ligand>
</feature>
<keyword evidence="6 12" id="KW-0408">Iron</keyword>
<evidence type="ECO:0000313" key="14">
    <source>
        <dbReference type="EMBL" id="OGF99308.1"/>
    </source>
</evidence>
<dbReference type="GO" id="GO:0061798">
    <property type="term" value="F:GTP 3',8'-cyclase activity"/>
    <property type="evidence" value="ECO:0007669"/>
    <property type="project" value="UniProtKB-UniRule"/>
</dbReference>
<keyword evidence="8 12" id="KW-0342">GTP-binding</keyword>
<dbReference type="GO" id="GO:0046872">
    <property type="term" value="F:metal ion binding"/>
    <property type="evidence" value="ECO:0007669"/>
    <property type="project" value="UniProtKB-KW"/>
</dbReference>
<dbReference type="NCBIfam" id="TIGR02666">
    <property type="entry name" value="moaA"/>
    <property type="match status" value="1"/>
</dbReference>
<dbReference type="HAMAP" id="MF_01225_B">
    <property type="entry name" value="MoaA_B"/>
    <property type="match status" value="1"/>
</dbReference>
<evidence type="ECO:0000256" key="10">
    <source>
        <dbReference type="ARBA" id="ARBA00023239"/>
    </source>
</evidence>
<dbReference type="InterPro" id="IPR000385">
    <property type="entry name" value="MoaA_NifB_PqqE_Fe-S-bd_CS"/>
</dbReference>
<feature type="binding site" evidence="12">
    <location>
        <begin position="261"/>
        <end position="263"/>
    </location>
    <ligand>
        <name>GTP</name>
        <dbReference type="ChEBI" id="CHEBI:37565"/>
    </ligand>
</feature>
<dbReference type="InterPro" id="IPR058240">
    <property type="entry name" value="rSAM_sf"/>
</dbReference>
<dbReference type="PROSITE" id="PS01305">
    <property type="entry name" value="MOAA_NIFB_PQQE"/>
    <property type="match status" value="1"/>
</dbReference>
<dbReference type="SFLD" id="SFLDG01383">
    <property type="entry name" value="cyclic_pyranopterin_phosphate"/>
    <property type="match status" value="1"/>
</dbReference>
<dbReference type="SFLD" id="SFLDG01067">
    <property type="entry name" value="SPASM/twitch_domain_containing"/>
    <property type="match status" value="1"/>
</dbReference>
<evidence type="ECO:0000256" key="7">
    <source>
        <dbReference type="ARBA" id="ARBA00023014"/>
    </source>
</evidence>
<dbReference type="GO" id="GO:0006777">
    <property type="term" value="P:Mo-molybdopterin cofactor biosynthetic process"/>
    <property type="evidence" value="ECO:0007669"/>
    <property type="project" value="UniProtKB-UniRule"/>
</dbReference>
<sequence>MEPLIDSYGRTHSYLRLSVTDRCNLRCVYCMPPEGILRKDREEILSFEEIFRLTGLFADMGIRKVRLTGGEPLLRCGVERLVACIAAVPGIETVGMTTNGVLLKDHLEALQKAGLKLLNISLDTLRPERFGDITLRQNFSQVLEGLEAALKLGFAPVKLNVVVIRGANADELLDFVEFVRDRPVSVRFIEYMPFRANNWRQDRFMPFREMKSVIEEKYPLVPLDNPDDPSRVAREFSIQGFRGSVGFITSISEHFCGNCNRLRLSADGCMQLCLHNPGELNLRHLLRAGCPDEEIARLLRNALAAKPYEHHALESPCGGRDRTMIEIGG</sequence>
<evidence type="ECO:0000313" key="15">
    <source>
        <dbReference type="Proteomes" id="UP000176992"/>
    </source>
</evidence>
<evidence type="ECO:0000256" key="5">
    <source>
        <dbReference type="ARBA" id="ARBA00022741"/>
    </source>
</evidence>
<keyword evidence="4 12" id="KW-0479">Metal-binding</keyword>
<dbReference type="SUPFAM" id="SSF102114">
    <property type="entry name" value="Radical SAM enzymes"/>
    <property type="match status" value="1"/>
</dbReference>
<dbReference type="EMBL" id="MFIV01000029">
    <property type="protein sequence ID" value="OGF99308.1"/>
    <property type="molecule type" value="Genomic_DNA"/>
</dbReference>
<dbReference type="InterPro" id="IPR007197">
    <property type="entry name" value="rSAM"/>
</dbReference>
<evidence type="ECO:0000256" key="11">
    <source>
        <dbReference type="ARBA" id="ARBA00048697"/>
    </source>
</evidence>
<accession>A0A1F5YGJ2</accession>
<dbReference type="InterPro" id="IPR050105">
    <property type="entry name" value="MoCo_biosynth_MoaA/MoaC"/>
</dbReference>
<dbReference type="CDD" id="cd21117">
    <property type="entry name" value="Twitch_MoaA"/>
    <property type="match status" value="1"/>
</dbReference>
<proteinExistence type="inferred from homology"/>
<feature type="binding site" evidence="12">
    <location>
        <position position="97"/>
    </location>
    <ligand>
        <name>GTP</name>
        <dbReference type="ChEBI" id="CHEBI:37565"/>
    </ligand>
</feature>
<feature type="binding site" evidence="12">
    <location>
        <position position="121"/>
    </location>
    <ligand>
        <name>S-adenosyl-L-methionine</name>
        <dbReference type="ChEBI" id="CHEBI:59789"/>
    </ligand>
</feature>
<dbReference type="PANTHER" id="PTHR22960:SF0">
    <property type="entry name" value="MOLYBDENUM COFACTOR BIOSYNTHESIS PROTEIN 1"/>
    <property type="match status" value="1"/>
</dbReference>
<dbReference type="GO" id="GO:1904047">
    <property type="term" value="F:S-adenosyl-L-methionine binding"/>
    <property type="evidence" value="ECO:0007669"/>
    <property type="project" value="UniProtKB-UniRule"/>
</dbReference>
<feature type="binding site" evidence="12">
    <location>
        <position position="23"/>
    </location>
    <ligand>
        <name>[4Fe-4S] cluster</name>
        <dbReference type="ChEBI" id="CHEBI:49883"/>
        <label>1</label>
        <note>4Fe-4S-S-AdoMet</note>
    </ligand>
</feature>
<keyword evidence="2 12" id="KW-0004">4Fe-4S</keyword>
<comment type="pathway">
    <text evidence="12">Cofactor biosynthesis; molybdopterin biosynthesis.</text>
</comment>
<dbReference type="InterPro" id="IPR006638">
    <property type="entry name" value="Elp3/MiaA/NifB-like_rSAM"/>
</dbReference>
<dbReference type="UniPathway" id="UPA00344"/>
<evidence type="ECO:0000256" key="2">
    <source>
        <dbReference type="ARBA" id="ARBA00022485"/>
    </source>
</evidence>
<evidence type="ECO:0000256" key="9">
    <source>
        <dbReference type="ARBA" id="ARBA00023150"/>
    </source>
</evidence>
<comment type="catalytic activity">
    <reaction evidence="11 12">
        <text>GTP + AH2 + S-adenosyl-L-methionine = (8S)-3',8-cyclo-7,8-dihydroguanosine 5'-triphosphate + 5'-deoxyadenosine + L-methionine + A + H(+)</text>
        <dbReference type="Rhea" id="RHEA:49576"/>
        <dbReference type="ChEBI" id="CHEBI:13193"/>
        <dbReference type="ChEBI" id="CHEBI:15378"/>
        <dbReference type="ChEBI" id="CHEBI:17319"/>
        <dbReference type="ChEBI" id="CHEBI:17499"/>
        <dbReference type="ChEBI" id="CHEBI:37565"/>
        <dbReference type="ChEBI" id="CHEBI:57844"/>
        <dbReference type="ChEBI" id="CHEBI:59789"/>
        <dbReference type="ChEBI" id="CHEBI:131766"/>
        <dbReference type="EC" id="4.1.99.22"/>
    </reaction>
</comment>
<name>A0A1F5YGJ2_9BACT</name>
<feature type="binding site" evidence="12">
    <location>
        <position position="30"/>
    </location>
    <ligand>
        <name>[4Fe-4S] cluster</name>
        <dbReference type="ChEBI" id="CHEBI:49883"/>
        <label>1</label>
        <note>4Fe-4S-S-AdoMet</note>
    </ligand>
</feature>
<dbReference type="SFLD" id="SFLDG01386">
    <property type="entry name" value="main_SPASM_domain-containing"/>
    <property type="match status" value="1"/>
</dbReference>
<dbReference type="InterPro" id="IPR040064">
    <property type="entry name" value="MoaA-like"/>
</dbReference>
<evidence type="ECO:0000259" key="13">
    <source>
        <dbReference type="PROSITE" id="PS51918"/>
    </source>
</evidence>
<keyword evidence="9 12" id="KW-0501">Molybdenum cofactor biosynthesis</keyword>
<feature type="binding site" evidence="12">
    <location>
        <position position="66"/>
    </location>
    <ligand>
        <name>GTP</name>
        <dbReference type="ChEBI" id="CHEBI:37565"/>
    </ligand>
</feature>
<evidence type="ECO:0000256" key="6">
    <source>
        <dbReference type="ARBA" id="ARBA00023004"/>
    </source>
</evidence>
<dbReference type="GO" id="GO:0051539">
    <property type="term" value="F:4 iron, 4 sulfur cluster binding"/>
    <property type="evidence" value="ECO:0007669"/>
    <property type="project" value="UniProtKB-UniRule"/>
</dbReference>
<comment type="subunit">
    <text evidence="12">Monomer and homodimer.</text>
</comment>
<comment type="cofactor">
    <cofactor evidence="12">
        <name>[4Fe-4S] cluster</name>
        <dbReference type="ChEBI" id="CHEBI:49883"/>
    </cofactor>
    <text evidence="12">Binds 2 [4Fe-4S] clusters. Binds 1 [4Fe-4S] cluster coordinated with 3 cysteines and an exchangeable S-adenosyl-L-methionine and 1 [4Fe-4S] cluster coordinated with 3 cysteines and the GTP-derived substrate.</text>
</comment>
<dbReference type="InterPro" id="IPR013483">
    <property type="entry name" value="MoaA"/>
</dbReference>
<dbReference type="Pfam" id="PF04055">
    <property type="entry name" value="Radical_SAM"/>
    <property type="match status" value="1"/>
</dbReference>
<comment type="caution">
    <text evidence="14">The sequence shown here is derived from an EMBL/GenBank/DDBJ whole genome shotgun (WGS) entry which is preliminary data.</text>
</comment>
<keyword evidence="7 12" id="KW-0411">Iron-sulfur</keyword>
<protein>
    <recommendedName>
        <fullName evidence="1 12">GTP 3',8-cyclase</fullName>
        <ecNumber evidence="1 12">4.1.99.22</ecNumber>
    </recommendedName>
    <alternativeName>
        <fullName evidence="12">Molybdenum cofactor biosynthesis protein A</fullName>
    </alternativeName>
</protein>
<comment type="similarity">
    <text evidence="12">Belongs to the radical SAM superfamily. MoaA family.</text>
</comment>
<feature type="binding site" evidence="12">
    <location>
        <position position="158"/>
    </location>
    <ligand>
        <name>GTP</name>
        <dbReference type="ChEBI" id="CHEBI:37565"/>
    </ligand>
</feature>
<dbReference type="InterPro" id="IPR010505">
    <property type="entry name" value="MoaA_twitch"/>
</dbReference>
<feature type="binding site" evidence="12">
    <location>
        <position position="256"/>
    </location>
    <ligand>
        <name>[4Fe-4S] cluster</name>
        <dbReference type="ChEBI" id="CHEBI:49883"/>
        <label>2</label>
        <note>4Fe-4S-substrate</note>
    </ligand>
</feature>
<organism evidence="14 15">
    <name type="scientific">Candidatus Glassbacteria bacterium GWA2_58_10</name>
    <dbReference type="NCBI Taxonomy" id="1817865"/>
    <lineage>
        <taxon>Bacteria</taxon>
        <taxon>Candidatus Glassiibacteriota</taxon>
    </lineage>
</organism>
<dbReference type="CDD" id="cd01335">
    <property type="entry name" value="Radical_SAM"/>
    <property type="match status" value="1"/>
</dbReference>
<dbReference type="InterPro" id="IPR013785">
    <property type="entry name" value="Aldolase_TIM"/>
</dbReference>
<dbReference type="PANTHER" id="PTHR22960">
    <property type="entry name" value="MOLYBDOPTERIN COFACTOR SYNTHESIS PROTEIN A"/>
    <property type="match status" value="1"/>
</dbReference>
<keyword evidence="10 12" id="KW-0456">Lyase</keyword>
<feature type="binding site" evidence="12">
    <location>
        <position position="273"/>
    </location>
    <ligand>
        <name>[4Fe-4S] cluster</name>
        <dbReference type="ChEBI" id="CHEBI:49883"/>
        <label>2</label>
        <note>4Fe-4S-substrate</note>
    </ligand>
</feature>
<reference evidence="14 15" key="1">
    <citation type="journal article" date="2016" name="Nat. Commun.">
        <title>Thousands of microbial genomes shed light on interconnected biogeochemical processes in an aquifer system.</title>
        <authorList>
            <person name="Anantharaman K."/>
            <person name="Brown C.T."/>
            <person name="Hug L.A."/>
            <person name="Sharon I."/>
            <person name="Castelle C.J."/>
            <person name="Probst A.J."/>
            <person name="Thomas B.C."/>
            <person name="Singh A."/>
            <person name="Wilkins M.J."/>
            <person name="Karaoz U."/>
            <person name="Brodie E.L."/>
            <person name="Williams K.H."/>
            <person name="Hubbard S.S."/>
            <person name="Banfield J.F."/>
        </authorList>
    </citation>
    <scope>NUCLEOTIDE SEQUENCE [LARGE SCALE GENOMIC DNA]</scope>
</reference>
<feature type="binding site" evidence="12">
    <location>
        <position position="16"/>
    </location>
    <ligand>
        <name>GTP</name>
        <dbReference type="ChEBI" id="CHEBI:37565"/>
    </ligand>
</feature>
<evidence type="ECO:0000256" key="12">
    <source>
        <dbReference type="HAMAP-Rule" id="MF_01225"/>
    </source>
</evidence>
<evidence type="ECO:0000256" key="8">
    <source>
        <dbReference type="ARBA" id="ARBA00023134"/>
    </source>
</evidence>
<keyword evidence="3 12" id="KW-0949">S-adenosyl-L-methionine</keyword>
<feature type="binding site" evidence="12">
    <location>
        <position position="27"/>
    </location>
    <ligand>
        <name>[4Fe-4S] cluster</name>
        <dbReference type="ChEBI" id="CHEBI:49883"/>
        <label>1</label>
        <note>4Fe-4S-S-AdoMet</note>
    </ligand>
</feature>
<feature type="domain" description="Radical SAM core" evidence="13">
    <location>
        <begin position="7"/>
        <end position="220"/>
    </location>
</feature>
<dbReference type="SMART" id="SM00729">
    <property type="entry name" value="Elp3"/>
    <property type="match status" value="1"/>
</dbReference>
<evidence type="ECO:0000256" key="3">
    <source>
        <dbReference type="ARBA" id="ARBA00022691"/>
    </source>
</evidence>
<dbReference type="EC" id="4.1.99.22" evidence="1 12"/>
<evidence type="ECO:0000256" key="4">
    <source>
        <dbReference type="ARBA" id="ARBA00022723"/>
    </source>
</evidence>
<feature type="binding site" evidence="12">
    <location>
        <position position="29"/>
    </location>
    <ligand>
        <name>S-adenosyl-L-methionine</name>
        <dbReference type="ChEBI" id="CHEBI:59789"/>
    </ligand>
</feature>
<dbReference type="AlphaFoldDB" id="A0A1F5YGJ2"/>
<dbReference type="Gene3D" id="3.20.20.70">
    <property type="entry name" value="Aldolase class I"/>
    <property type="match status" value="1"/>
</dbReference>
<keyword evidence="5 12" id="KW-0547">Nucleotide-binding</keyword>
<dbReference type="SFLD" id="SFLDS00029">
    <property type="entry name" value="Radical_SAM"/>
    <property type="match status" value="1"/>
</dbReference>
<dbReference type="GO" id="GO:0005525">
    <property type="term" value="F:GTP binding"/>
    <property type="evidence" value="ECO:0007669"/>
    <property type="project" value="UniProtKB-UniRule"/>
</dbReference>
<comment type="function">
    <text evidence="12">Catalyzes the cyclization of GTP to (8S)-3',8-cyclo-7,8-dihydroguanosine 5'-triphosphate.</text>
</comment>
<feature type="binding site" evidence="12">
    <location>
        <position position="259"/>
    </location>
    <ligand>
        <name>[4Fe-4S] cluster</name>
        <dbReference type="ChEBI" id="CHEBI:49883"/>
        <label>2</label>
        <note>4Fe-4S-substrate</note>
    </ligand>
</feature>
<evidence type="ECO:0000256" key="1">
    <source>
        <dbReference type="ARBA" id="ARBA00012167"/>
    </source>
</evidence>
<dbReference type="GO" id="GO:0061799">
    <property type="term" value="F:cyclic pyranopterin monophosphate synthase activity"/>
    <property type="evidence" value="ECO:0007669"/>
    <property type="project" value="TreeGrafter"/>
</dbReference>
<gene>
    <name evidence="12" type="primary">moaA</name>
    <name evidence="14" type="ORF">A2Z86_00570</name>
</gene>
<feature type="binding site" evidence="12">
    <location>
        <position position="192"/>
    </location>
    <ligand>
        <name>S-adenosyl-L-methionine</name>
        <dbReference type="ChEBI" id="CHEBI:59789"/>
    </ligand>
</feature>
<dbReference type="Pfam" id="PF06463">
    <property type="entry name" value="Mob_synth_C"/>
    <property type="match status" value="1"/>
</dbReference>
<dbReference type="PROSITE" id="PS51918">
    <property type="entry name" value="RADICAL_SAM"/>
    <property type="match status" value="1"/>
</dbReference>